<dbReference type="CDD" id="cd00082">
    <property type="entry name" value="HisKA"/>
    <property type="match status" value="1"/>
</dbReference>
<keyword evidence="13" id="KW-0472">Membrane</keyword>
<feature type="modified residue" description="4-aspartylphosphate" evidence="17">
    <location>
        <position position="494"/>
    </location>
</feature>
<dbReference type="InterPro" id="IPR001610">
    <property type="entry name" value="PAC"/>
</dbReference>
<dbReference type="Gene3D" id="3.30.450.20">
    <property type="entry name" value="PAS domain"/>
    <property type="match status" value="1"/>
</dbReference>
<evidence type="ECO:0000256" key="10">
    <source>
        <dbReference type="ARBA" id="ARBA00022840"/>
    </source>
</evidence>
<evidence type="ECO:0000313" key="25">
    <source>
        <dbReference type="Proteomes" id="UP000807825"/>
    </source>
</evidence>
<organism evidence="24 25">
    <name type="scientific">Desulfomonile tiedjei</name>
    <dbReference type="NCBI Taxonomy" id="2358"/>
    <lineage>
        <taxon>Bacteria</taxon>
        <taxon>Pseudomonadati</taxon>
        <taxon>Thermodesulfobacteriota</taxon>
        <taxon>Desulfomonilia</taxon>
        <taxon>Desulfomonilales</taxon>
        <taxon>Desulfomonilaceae</taxon>
        <taxon>Desulfomonile</taxon>
    </lineage>
</organism>
<dbReference type="Gene3D" id="1.20.120.160">
    <property type="entry name" value="HPT domain"/>
    <property type="match status" value="1"/>
</dbReference>
<keyword evidence="11" id="KW-1133">Transmembrane helix</keyword>
<evidence type="ECO:0000256" key="2">
    <source>
        <dbReference type="ARBA" id="ARBA00004651"/>
    </source>
</evidence>
<keyword evidence="7" id="KW-0812">Transmembrane</keyword>
<dbReference type="SMART" id="SM00448">
    <property type="entry name" value="REC"/>
    <property type="match status" value="2"/>
</dbReference>
<dbReference type="EC" id="2.7.13.3" evidence="3"/>
<dbReference type="SMART" id="SM00091">
    <property type="entry name" value="PAS"/>
    <property type="match status" value="1"/>
</dbReference>
<feature type="coiled-coil region" evidence="18">
    <location>
        <begin position="806"/>
        <end position="833"/>
    </location>
</feature>
<evidence type="ECO:0000256" key="5">
    <source>
        <dbReference type="ARBA" id="ARBA00022553"/>
    </source>
</evidence>
<dbReference type="InterPro" id="IPR035965">
    <property type="entry name" value="PAS-like_dom_sf"/>
</dbReference>
<dbReference type="InterPro" id="IPR036890">
    <property type="entry name" value="HATPase_C_sf"/>
</dbReference>
<comment type="caution">
    <text evidence="24">The sequence shown here is derived from an EMBL/GenBank/DDBJ whole genome shotgun (WGS) entry which is preliminary data.</text>
</comment>
<proteinExistence type="predicted"/>
<dbReference type="AlphaFoldDB" id="A0A9D6V373"/>
<feature type="modified residue" description="4-aspartylphosphate" evidence="17">
    <location>
        <position position="636"/>
    </location>
</feature>
<feature type="domain" description="HPt" evidence="23">
    <location>
        <begin position="737"/>
        <end position="830"/>
    </location>
</feature>
<dbReference type="PROSITE" id="PS50109">
    <property type="entry name" value="HIS_KIN"/>
    <property type="match status" value="1"/>
</dbReference>
<dbReference type="Gene3D" id="1.10.287.130">
    <property type="match status" value="1"/>
</dbReference>
<feature type="domain" description="Histidine kinase" evidence="19">
    <location>
        <begin position="199"/>
        <end position="420"/>
    </location>
</feature>
<evidence type="ECO:0000256" key="4">
    <source>
        <dbReference type="ARBA" id="ARBA00022475"/>
    </source>
</evidence>
<dbReference type="InterPro" id="IPR003594">
    <property type="entry name" value="HATPase_dom"/>
</dbReference>
<dbReference type="EMBL" id="JACRDE010000422">
    <property type="protein sequence ID" value="MBI5251033.1"/>
    <property type="molecule type" value="Genomic_DNA"/>
</dbReference>
<keyword evidence="5 17" id="KW-0597">Phosphoprotein</keyword>
<feature type="domain" description="PAS" evidence="21">
    <location>
        <begin position="54"/>
        <end position="125"/>
    </location>
</feature>
<dbReference type="SUPFAM" id="SSF47384">
    <property type="entry name" value="Homodimeric domain of signal transducing histidine kinase"/>
    <property type="match status" value="1"/>
</dbReference>
<evidence type="ECO:0000256" key="9">
    <source>
        <dbReference type="ARBA" id="ARBA00022777"/>
    </source>
</evidence>
<dbReference type="FunFam" id="1.10.287.130:FF:000002">
    <property type="entry name" value="Two-component osmosensing histidine kinase"/>
    <property type="match status" value="1"/>
</dbReference>
<dbReference type="Pfam" id="PF08448">
    <property type="entry name" value="PAS_4"/>
    <property type="match status" value="1"/>
</dbReference>
<dbReference type="SMART" id="SM00086">
    <property type="entry name" value="PAC"/>
    <property type="match status" value="2"/>
</dbReference>
<dbReference type="SMART" id="SM00387">
    <property type="entry name" value="HATPase_c"/>
    <property type="match status" value="1"/>
</dbReference>
<keyword evidence="9" id="KW-0418">Kinase</keyword>
<keyword evidence="4" id="KW-1003">Cell membrane</keyword>
<feature type="domain" description="PAC" evidence="22">
    <location>
        <begin position="128"/>
        <end position="181"/>
    </location>
</feature>
<dbReference type="InterPro" id="IPR004358">
    <property type="entry name" value="Sig_transdc_His_kin-like_C"/>
</dbReference>
<evidence type="ECO:0000259" key="19">
    <source>
        <dbReference type="PROSITE" id="PS50109"/>
    </source>
</evidence>
<dbReference type="PROSITE" id="PS50110">
    <property type="entry name" value="RESPONSE_REGULATORY"/>
    <property type="match status" value="2"/>
</dbReference>
<evidence type="ECO:0000256" key="14">
    <source>
        <dbReference type="ARBA" id="ARBA00064003"/>
    </source>
</evidence>
<evidence type="ECO:0000256" key="8">
    <source>
        <dbReference type="ARBA" id="ARBA00022741"/>
    </source>
</evidence>
<dbReference type="SUPFAM" id="SSF55874">
    <property type="entry name" value="ATPase domain of HSP90 chaperone/DNA topoisomerase II/histidine kinase"/>
    <property type="match status" value="1"/>
</dbReference>
<dbReference type="Pfam" id="PF00512">
    <property type="entry name" value="HisKA"/>
    <property type="match status" value="1"/>
</dbReference>
<comment type="subunit">
    <text evidence="14">At low DSF concentrations, interacts with RpfF.</text>
</comment>
<evidence type="ECO:0000256" key="16">
    <source>
        <dbReference type="PROSITE-ProRule" id="PRU00110"/>
    </source>
</evidence>
<dbReference type="InterPro" id="IPR036097">
    <property type="entry name" value="HisK_dim/P_sf"/>
</dbReference>
<dbReference type="CDD" id="cd00156">
    <property type="entry name" value="REC"/>
    <property type="match status" value="1"/>
</dbReference>
<evidence type="ECO:0000259" key="20">
    <source>
        <dbReference type="PROSITE" id="PS50110"/>
    </source>
</evidence>
<dbReference type="PROSITE" id="PS50894">
    <property type="entry name" value="HPT"/>
    <property type="match status" value="1"/>
</dbReference>
<dbReference type="CDD" id="cd16922">
    <property type="entry name" value="HATPase_EvgS-ArcB-TorS-like"/>
    <property type="match status" value="1"/>
</dbReference>
<keyword evidence="10" id="KW-0067">ATP-binding</keyword>
<dbReference type="GO" id="GO:0005524">
    <property type="term" value="F:ATP binding"/>
    <property type="evidence" value="ECO:0007669"/>
    <property type="project" value="UniProtKB-KW"/>
</dbReference>
<dbReference type="InterPro" id="IPR011006">
    <property type="entry name" value="CheY-like_superfamily"/>
</dbReference>
<dbReference type="PANTHER" id="PTHR45339">
    <property type="entry name" value="HYBRID SIGNAL TRANSDUCTION HISTIDINE KINASE J"/>
    <property type="match status" value="1"/>
</dbReference>
<keyword evidence="18" id="KW-0175">Coiled coil</keyword>
<dbReference type="CDD" id="cd17546">
    <property type="entry name" value="REC_hyHK_CKI1_RcsC-like"/>
    <property type="match status" value="1"/>
</dbReference>
<feature type="domain" description="Response regulatory" evidence="20">
    <location>
        <begin position="587"/>
        <end position="705"/>
    </location>
</feature>
<keyword evidence="8" id="KW-0547">Nucleotide-binding</keyword>
<dbReference type="PANTHER" id="PTHR45339:SF1">
    <property type="entry name" value="HYBRID SIGNAL TRANSDUCTION HISTIDINE KINASE J"/>
    <property type="match status" value="1"/>
</dbReference>
<name>A0A9D6V373_9BACT</name>
<dbReference type="CDD" id="cd00130">
    <property type="entry name" value="PAS"/>
    <property type="match status" value="1"/>
</dbReference>
<evidence type="ECO:0000259" key="23">
    <source>
        <dbReference type="PROSITE" id="PS50894"/>
    </source>
</evidence>
<dbReference type="PROSITE" id="PS50113">
    <property type="entry name" value="PAC"/>
    <property type="match status" value="1"/>
</dbReference>
<evidence type="ECO:0000259" key="21">
    <source>
        <dbReference type="PROSITE" id="PS50112"/>
    </source>
</evidence>
<dbReference type="Proteomes" id="UP000807825">
    <property type="component" value="Unassembled WGS sequence"/>
</dbReference>
<comment type="catalytic activity">
    <reaction evidence="1">
        <text>ATP + protein L-histidine = ADP + protein N-phospho-L-histidine.</text>
        <dbReference type="EC" id="2.7.13.3"/>
    </reaction>
</comment>
<dbReference type="GO" id="GO:0005886">
    <property type="term" value="C:plasma membrane"/>
    <property type="evidence" value="ECO:0007669"/>
    <property type="project" value="UniProtKB-SubCell"/>
</dbReference>
<evidence type="ECO:0000256" key="12">
    <source>
        <dbReference type="ARBA" id="ARBA00023012"/>
    </source>
</evidence>
<feature type="domain" description="Response regulatory" evidence="20">
    <location>
        <begin position="440"/>
        <end position="561"/>
    </location>
</feature>
<evidence type="ECO:0000256" key="18">
    <source>
        <dbReference type="SAM" id="Coils"/>
    </source>
</evidence>
<sequence>MRDVPYQYIKNDGTVIDVLLDSVVMDDPVWGTISLSTVRNITLRKRAEEETKRTKALLNSIIENLPNPVFLKDAKELKYVLWNKASEELYGYSSEEIKGRTAHDFFPVEQADRFEIQDRETLSKGDLLYVPEQIVDTKDKGTRIILTKKLPILDDEGKPQYLVGISEDITERKEAESALIKAREAAEQASRSKSEFLANMSHEIRTPINGIMGMTELAFNTDLTVEQHEYLEAVRISADSLLKLINDILDFSKIEAGKLELIDVDFGLRDTIADTMTMLAIQAHKKNLELVYQISPEVPDAIIGDPGRLRQVLVNLIGNAIKFTDQGEVVLGIQSGVESQNAVHLHFTVTDTGIGIPSGKQEKIFREFEQADGSTSRKYGGTGLGLAISSRFCEMMGGKIWVESEVGKGSTFHFTVRMALQKGGIVQITDGQISDLKGLSVLVVDDNETNRRILEQILRYWGMHPTVVDSGSGALDAMEKAHQDGAPFPIVLTDCMMPGMDGFQFVERMNREARFATPTIVMLTSAGERGDAARCLKLGIAAYLLKPVRQSELLFTISRVLNAPQESQARPSLITRHSIRESRRRLSILLAEDNAVNQLLATKMLERMGHAVTTAGNGIAALDSLEKTNFDLVLMDVQMPEMDGLQATKILRDREKKTGGHFPVIAMTAYAMKGDKERCLESGMDGYISKPITAQELYETIEHVMGSLEKDSRQLPIPAKVAQVLDKTVILDRVGGDVDLLGEIISLFLEDSPRLLAEIREAFQHRKPALMEKAAHTLKGSVSNFAAESAVQAALRVEGIGRSSDLTEAPQAIMHLEREMERVREELVALSQEIRP</sequence>
<evidence type="ECO:0000256" key="13">
    <source>
        <dbReference type="ARBA" id="ARBA00023136"/>
    </source>
</evidence>
<dbReference type="FunFam" id="3.30.565.10:FF:000010">
    <property type="entry name" value="Sensor histidine kinase RcsC"/>
    <property type="match status" value="1"/>
</dbReference>
<dbReference type="SUPFAM" id="SSF47226">
    <property type="entry name" value="Histidine-containing phosphotransfer domain, HPT domain"/>
    <property type="match status" value="1"/>
</dbReference>
<dbReference type="Pfam" id="PF01627">
    <property type="entry name" value="Hpt"/>
    <property type="match status" value="1"/>
</dbReference>
<dbReference type="InterPro" id="IPR013656">
    <property type="entry name" value="PAS_4"/>
</dbReference>
<dbReference type="InterPro" id="IPR000014">
    <property type="entry name" value="PAS"/>
</dbReference>
<gene>
    <name evidence="24" type="ORF">HY912_16205</name>
</gene>
<evidence type="ECO:0000256" key="3">
    <source>
        <dbReference type="ARBA" id="ARBA00012438"/>
    </source>
</evidence>
<evidence type="ECO:0000313" key="24">
    <source>
        <dbReference type="EMBL" id="MBI5251033.1"/>
    </source>
</evidence>
<keyword evidence="12" id="KW-0902">Two-component regulatory system</keyword>
<evidence type="ECO:0000256" key="15">
    <source>
        <dbReference type="ARBA" id="ARBA00068150"/>
    </source>
</evidence>
<reference evidence="24" key="1">
    <citation type="submission" date="2020-07" db="EMBL/GenBank/DDBJ databases">
        <title>Huge and variable diversity of episymbiotic CPR bacteria and DPANN archaea in groundwater ecosystems.</title>
        <authorList>
            <person name="He C.Y."/>
            <person name="Keren R."/>
            <person name="Whittaker M."/>
            <person name="Farag I.F."/>
            <person name="Doudna J."/>
            <person name="Cate J.H.D."/>
            <person name="Banfield J.F."/>
        </authorList>
    </citation>
    <scope>NUCLEOTIDE SEQUENCE</scope>
    <source>
        <strain evidence="24">NC_groundwater_1664_Pr3_B-0.1um_52_9</strain>
    </source>
</reference>
<evidence type="ECO:0000256" key="6">
    <source>
        <dbReference type="ARBA" id="ARBA00022679"/>
    </source>
</evidence>
<dbReference type="SMART" id="SM00388">
    <property type="entry name" value="HisKA"/>
    <property type="match status" value="1"/>
</dbReference>
<dbReference type="NCBIfam" id="TIGR00229">
    <property type="entry name" value="sensory_box"/>
    <property type="match status" value="1"/>
</dbReference>
<evidence type="ECO:0000256" key="11">
    <source>
        <dbReference type="ARBA" id="ARBA00022989"/>
    </source>
</evidence>
<evidence type="ECO:0000259" key="22">
    <source>
        <dbReference type="PROSITE" id="PS50113"/>
    </source>
</evidence>
<dbReference type="InterPro" id="IPR000700">
    <property type="entry name" value="PAS-assoc_C"/>
</dbReference>
<comment type="subcellular location">
    <subcellularLocation>
        <location evidence="2">Cell membrane</location>
        <topology evidence="2">Multi-pass membrane protein</topology>
    </subcellularLocation>
</comment>
<feature type="modified residue" description="Phosphohistidine" evidence="16">
    <location>
        <position position="776"/>
    </location>
</feature>
<dbReference type="Gene3D" id="3.40.50.2300">
    <property type="match status" value="2"/>
</dbReference>
<dbReference type="Pfam" id="PF00072">
    <property type="entry name" value="Response_reg"/>
    <property type="match status" value="2"/>
</dbReference>
<dbReference type="InterPro" id="IPR005467">
    <property type="entry name" value="His_kinase_dom"/>
</dbReference>
<dbReference type="Gene3D" id="3.30.565.10">
    <property type="entry name" value="Histidine kinase-like ATPase, C-terminal domain"/>
    <property type="match status" value="1"/>
</dbReference>
<dbReference type="InterPro" id="IPR036641">
    <property type="entry name" value="HPT_dom_sf"/>
</dbReference>
<keyword evidence="6" id="KW-0808">Transferase</keyword>
<dbReference type="InterPro" id="IPR008207">
    <property type="entry name" value="Sig_transdc_His_kin_Hpt_dom"/>
</dbReference>
<evidence type="ECO:0000256" key="7">
    <source>
        <dbReference type="ARBA" id="ARBA00022692"/>
    </source>
</evidence>
<evidence type="ECO:0000256" key="1">
    <source>
        <dbReference type="ARBA" id="ARBA00000085"/>
    </source>
</evidence>
<dbReference type="SUPFAM" id="SSF55785">
    <property type="entry name" value="PYP-like sensor domain (PAS domain)"/>
    <property type="match status" value="1"/>
</dbReference>
<dbReference type="InterPro" id="IPR001789">
    <property type="entry name" value="Sig_transdc_resp-reg_receiver"/>
</dbReference>
<dbReference type="PRINTS" id="PR00344">
    <property type="entry name" value="BCTRLSENSOR"/>
</dbReference>
<accession>A0A9D6V373</accession>
<protein>
    <recommendedName>
        <fullName evidence="15">Sensory/regulatory protein RpfC</fullName>
        <ecNumber evidence="3">2.7.13.3</ecNumber>
    </recommendedName>
</protein>
<dbReference type="PROSITE" id="PS50112">
    <property type="entry name" value="PAS"/>
    <property type="match status" value="1"/>
</dbReference>
<dbReference type="InterPro" id="IPR003661">
    <property type="entry name" value="HisK_dim/P_dom"/>
</dbReference>
<dbReference type="GO" id="GO:0000155">
    <property type="term" value="F:phosphorelay sensor kinase activity"/>
    <property type="evidence" value="ECO:0007669"/>
    <property type="project" value="InterPro"/>
</dbReference>
<dbReference type="Pfam" id="PF02518">
    <property type="entry name" value="HATPase_c"/>
    <property type="match status" value="1"/>
</dbReference>
<dbReference type="SUPFAM" id="SSF52172">
    <property type="entry name" value="CheY-like"/>
    <property type="match status" value="2"/>
</dbReference>
<evidence type="ECO:0000256" key="17">
    <source>
        <dbReference type="PROSITE-ProRule" id="PRU00169"/>
    </source>
</evidence>